<evidence type="ECO:0000256" key="1">
    <source>
        <dbReference type="SAM" id="SignalP"/>
    </source>
</evidence>
<proteinExistence type="predicted"/>
<dbReference type="Proteomes" id="UP000295292">
    <property type="component" value="Unassembled WGS sequence"/>
</dbReference>
<gene>
    <name evidence="2" type="ORF">CLV99_0042</name>
</gene>
<protein>
    <recommendedName>
        <fullName evidence="4">Lipoprotein</fullName>
    </recommendedName>
</protein>
<dbReference type="EMBL" id="SNYV01000001">
    <property type="protein sequence ID" value="TDQ82821.1"/>
    <property type="molecule type" value="Genomic_DNA"/>
</dbReference>
<name>A0A4R6WNP5_9SPHI</name>
<dbReference type="OrthoDB" id="705006at2"/>
<dbReference type="RefSeq" id="WP_133582474.1">
    <property type="nucleotide sequence ID" value="NZ_SNYV01000001.1"/>
</dbReference>
<organism evidence="2 3">
    <name type="scientific">Sphingobacterium yanglingense</name>
    <dbReference type="NCBI Taxonomy" id="1437280"/>
    <lineage>
        <taxon>Bacteria</taxon>
        <taxon>Pseudomonadati</taxon>
        <taxon>Bacteroidota</taxon>
        <taxon>Sphingobacteriia</taxon>
        <taxon>Sphingobacteriales</taxon>
        <taxon>Sphingobacteriaceae</taxon>
        <taxon>Sphingobacterium</taxon>
    </lineage>
</organism>
<evidence type="ECO:0008006" key="4">
    <source>
        <dbReference type="Google" id="ProtNLM"/>
    </source>
</evidence>
<comment type="caution">
    <text evidence="2">The sequence shown here is derived from an EMBL/GenBank/DDBJ whole genome shotgun (WGS) entry which is preliminary data.</text>
</comment>
<dbReference type="AlphaFoldDB" id="A0A4R6WNP5"/>
<evidence type="ECO:0000313" key="3">
    <source>
        <dbReference type="Proteomes" id="UP000295292"/>
    </source>
</evidence>
<accession>A0A4R6WNP5</accession>
<feature type="signal peptide" evidence="1">
    <location>
        <begin position="1"/>
        <end position="22"/>
    </location>
</feature>
<keyword evidence="1" id="KW-0732">Signal</keyword>
<evidence type="ECO:0000313" key="2">
    <source>
        <dbReference type="EMBL" id="TDQ82821.1"/>
    </source>
</evidence>
<feature type="chain" id="PRO_5020826663" description="Lipoprotein" evidence="1">
    <location>
        <begin position="23"/>
        <end position="299"/>
    </location>
</feature>
<reference evidence="2 3" key="1">
    <citation type="submission" date="2019-03" db="EMBL/GenBank/DDBJ databases">
        <title>Genomic Encyclopedia of Archaeal and Bacterial Type Strains, Phase II (KMG-II): from individual species to whole genera.</title>
        <authorList>
            <person name="Goeker M."/>
        </authorList>
    </citation>
    <scope>NUCLEOTIDE SEQUENCE [LARGE SCALE GENOMIC DNA]</scope>
    <source>
        <strain evidence="2 3">DSM 28353</strain>
    </source>
</reference>
<keyword evidence="3" id="KW-1185">Reference proteome</keyword>
<sequence>MNNKFNKALLLALCTLSTGLYIGCNNPPQQNNTIVTVQDTVPQKVSESLAADTLSHQNIGFGVFDDSRKQLILVDDEEHPSNVKALSYVWSNEKAYPFEFVKMQKESEDYNGRQTPENFNNIPGAVFQLREKLSPGEAYAFLANDNFHKTRKAVSVKKELADANKSSVVAELKKSYQSPIKNIKLIATTVEKDSVFLAQLAPVADTLTVLLIAKSHTNPTLFIQEFKAEYDEISTWRVDDGGQFPMEDFDILNVFHYNNKIELVTSFPGAEGGNLSFITPDKQNRYHTLKEAYVYWSPL</sequence>